<dbReference type="PROSITE" id="PS50994">
    <property type="entry name" value="INTEGRASE"/>
    <property type="match status" value="1"/>
</dbReference>
<dbReference type="SUPFAM" id="SSF53098">
    <property type="entry name" value="Ribonuclease H-like"/>
    <property type="match status" value="1"/>
</dbReference>
<reference evidence="4" key="1">
    <citation type="journal article" date="2021" name="PeerJ">
        <title>Extensive microbial diversity within the chicken gut microbiome revealed by metagenomics and culture.</title>
        <authorList>
            <person name="Gilroy R."/>
            <person name="Ravi A."/>
            <person name="Getino M."/>
            <person name="Pursley I."/>
            <person name="Horton D.L."/>
            <person name="Alikhan N.F."/>
            <person name="Baker D."/>
            <person name="Gharbi K."/>
            <person name="Hall N."/>
            <person name="Watson M."/>
            <person name="Adriaenssens E.M."/>
            <person name="Foster-Nyarko E."/>
            <person name="Jarju S."/>
            <person name="Secka A."/>
            <person name="Antonio M."/>
            <person name="Oren A."/>
            <person name="Chaudhuri R.R."/>
            <person name="La Ragione R."/>
            <person name="Hildebrand F."/>
            <person name="Pallen M.J."/>
        </authorList>
    </citation>
    <scope>NUCLEOTIDE SEQUENCE</scope>
    <source>
        <strain evidence="4">ChiGjej4B4-12881</strain>
    </source>
</reference>
<gene>
    <name evidence="4" type="ORF">IAA28_03350</name>
</gene>
<name>A0A9D1W3H1_9FIRM</name>
<dbReference type="GO" id="GO:0003676">
    <property type="term" value="F:nucleic acid binding"/>
    <property type="evidence" value="ECO:0007669"/>
    <property type="project" value="InterPro"/>
</dbReference>
<dbReference type="NCBIfam" id="NF033516">
    <property type="entry name" value="transpos_IS3"/>
    <property type="match status" value="1"/>
</dbReference>
<evidence type="ECO:0000259" key="3">
    <source>
        <dbReference type="PROSITE" id="PS50994"/>
    </source>
</evidence>
<organism evidence="4 5">
    <name type="scientific">Candidatus Lachnoclostridium stercoripullorum</name>
    <dbReference type="NCBI Taxonomy" id="2838635"/>
    <lineage>
        <taxon>Bacteria</taxon>
        <taxon>Bacillati</taxon>
        <taxon>Bacillota</taxon>
        <taxon>Clostridia</taxon>
        <taxon>Lachnospirales</taxon>
        <taxon>Lachnospiraceae</taxon>
    </lineage>
</organism>
<dbReference type="AlphaFoldDB" id="A0A9D1W3H1"/>
<dbReference type="Pfam" id="PF13276">
    <property type="entry name" value="HTH_21"/>
    <property type="match status" value="1"/>
</dbReference>
<dbReference type="Pfam" id="PF00665">
    <property type="entry name" value="rve"/>
    <property type="match status" value="1"/>
</dbReference>
<evidence type="ECO:0000313" key="5">
    <source>
        <dbReference type="Proteomes" id="UP000886780"/>
    </source>
</evidence>
<dbReference type="GO" id="GO:0015074">
    <property type="term" value="P:DNA integration"/>
    <property type="evidence" value="ECO:0007669"/>
    <property type="project" value="InterPro"/>
</dbReference>
<dbReference type="PANTHER" id="PTHR46889:SF4">
    <property type="entry name" value="TRANSPOSASE INSO FOR INSERTION SEQUENCE ELEMENT IS911B-RELATED"/>
    <property type="match status" value="1"/>
</dbReference>
<dbReference type="Pfam" id="PF13333">
    <property type="entry name" value="rve_2"/>
    <property type="match status" value="1"/>
</dbReference>
<comment type="caution">
    <text evidence="4">The sequence shown here is derived from an EMBL/GenBank/DDBJ whole genome shotgun (WGS) entry which is preliminary data.</text>
</comment>
<dbReference type="InterPro" id="IPR036397">
    <property type="entry name" value="RNaseH_sf"/>
</dbReference>
<proteinExistence type="predicted"/>
<evidence type="ECO:0000313" key="4">
    <source>
        <dbReference type="EMBL" id="HIX51828.1"/>
    </source>
</evidence>
<accession>A0A9D1W3H1</accession>
<reference evidence="4" key="2">
    <citation type="submission" date="2021-04" db="EMBL/GenBank/DDBJ databases">
        <authorList>
            <person name="Gilroy R."/>
        </authorList>
    </citation>
    <scope>NUCLEOTIDE SEQUENCE</scope>
    <source>
        <strain evidence="4">ChiGjej4B4-12881</strain>
    </source>
</reference>
<protein>
    <submittedName>
        <fullName evidence="4">IS3 family transposase</fullName>
    </submittedName>
</protein>
<feature type="domain" description="Integrase catalytic" evidence="3">
    <location>
        <begin position="127"/>
        <end position="289"/>
    </location>
</feature>
<dbReference type="Gene3D" id="3.30.420.10">
    <property type="entry name" value="Ribonuclease H-like superfamily/Ribonuclease H"/>
    <property type="match status" value="1"/>
</dbReference>
<dbReference type="Proteomes" id="UP000886780">
    <property type="component" value="Unassembled WGS sequence"/>
</dbReference>
<dbReference type="InterPro" id="IPR025948">
    <property type="entry name" value="HTH-like_dom"/>
</dbReference>
<dbReference type="PANTHER" id="PTHR46889">
    <property type="entry name" value="TRANSPOSASE INSF FOR INSERTION SEQUENCE IS3B-RELATED"/>
    <property type="match status" value="1"/>
</dbReference>
<dbReference type="InterPro" id="IPR001584">
    <property type="entry name" value="Integrase_cat-core"/>
</dbReference>
<comment type="function">
    <text evidence="1">Involved in the transposition of the insertion sequence.</text>
</comment>
<sequence length="296" mass="34636">MSKRERFRFIRQQIGRWSIAAMCRALQVSQQGYYQFLRRPDRAFRDRELLEEIYECLREEPENANYGVRRIVCWLRQKRNYTGGSRRIYRICREHHLTIRPKRRASGTTTADSQAEKSENLIQQDFTAEKPNEKLLTDITEIPCQDGKLYLAAVLDCFDGSIQGFHVDGHMRAELCVKALEDACRKSGARGMIVHSDRGSQFTSHLFREALKRYRAIQSMSGTGRCYDNARMESFFATLKKEKLYPVNTRTLTKEEVQSILFRYISYYNLRRISLVNGGLPPLVYRQQYLERTGAA</sequence>
<evidence type="ECO:0000256" key="1">
    <source>
        <dbReference type="ARBA" id="ARBA00002286"/>
    </source>
</evidence>
<dbReference type="InterPro" id="IPR050900">
    <property type="entry name" value="Transposase_IS3/IS150/IS904"/>
</dbReference>
<evidence type="ECO:0000256" key="2">
    <source>
        <dbReference type="SAM" id="MobiDB-lite"/>
    </source>
</evidence>
<dbReference type="InterPro" id="IPR012337">
    <property type="entry name" value="RNaseH-like_sf"/>
</dbReference>
<feature type="region of interest" description="Disordered" evidence="2">
    <location>
        <begin position="102"/>
        <end position="124"/>
    </location>
</feature>
<dbReference type="EMBL" id="DXEU01000057">
    <property type="protein sequence ID" value="HIX51828.1"/>
    <property type="molecule type" value="Genomic_DNA"/>
</dbReference>
<dbReference type="InterPro" id="IPR048020">
    <property type="entry name" value="Transpos_IS3"/>
</dbReference>